<reference evidence="2" key="1">
    <citation type="submission" date="2023-08" db="EMBL/GenBank/DDBJ databases">
        <title>Draft sequence of the Babesia gibsoni genome.</title>
        <authorList>
            <person name="Yamagishi J.Y."/>
            <person name="Xuan X.X."/>
        </authorList>
    </citation>
    <scope>NUCLEOTIDE SEQUENCE</scope>
    <source>
        <strain evidence="2">Azabu</strain>
    </source>
</reference>
<keyword evidence="3" id="KW-1185">Reference proteome</keyword>
<accession>A0AAD8PGL5</accession>
<dbReference type="Gene3D" id="1.10.230.10">
    <property type="entry name" value="Cytochrome P450-Terp, domain 2"/>
    <property type="match status" value="1"/>
</dbReference>
<dbReference type="Gene3D" id="1.10.580.10">
    <property type="entry name" value="Citrate Synthase, domain 1"/>
    <property type="match status" value="1"/>
</dbReference>
<gene>
    <name evidence="2" type="ORF">BgAZ_108900</name>
</gene>
<dbReference type="InterPro" id="IPR016143">
    <property type="entry name" value="Citrate_synth-like_sm_a-sub"/>
</dbReference>
<dbReference type="AlphaFoldDB" id="A0AAD8PGL5"/>
<dbReference type="InterPro" id="IPR016142">
    <property type="entry name" value="Citrate_synth-like_lrg_a-sub"/>
</dbReference>
<dbReference type="PANTHER" id="PTHR11739">
    <property type="entry name" value="CITRATE SYNTHASE"/>
    <property type="match status" value="1"/>
</dbReference>
<evidence type="ECO:0000313" key="3">
    <source>
        <dbReference type="Proteomes" id="UP001230268"/>
    </source>
</evidence>
<dbReference type="PANTHER" id="PTHR11739:SF25">
    <property type="entry name" value="CITRATE SYNTHASE-RELATED PROTEIN DDB_G0287281"/>
    <property type="match status" value="1"/>
</dbReference>
<dbReference type="GO" id="GO:0005975">
    <property type="term" value="P:carbohydrate metabolic process"/>
    <property type="evidence" value="ECO:0007669"/>
    <property type="project" value="TreeGrafter"/>
</dbReference>
<dbReference type="SUPFAM" id="SSF48256">
    <property type="entry name" value="Citrate synthase"/>
    <property type="match status" value="1"/>
</dbReference>
<evidence type="ECO:0000313" key="2">
    <source>
        <dbReference type="EMBL" id="KAK1444984.1"/>
    </source>
</evidence>
<dbReference type="Proteomes" id="UP001230268">
    <property type="component" value="Unassembled WGS sequence"/>
</dbReference>
<evidence type="ECO:0000256" key="1">
    <source>
        <dbReference type="ARBA" id="ARBA00010566"/>
    </source>
</evidence>
<dbReference type="EMBL" id="JAVEPI010000001">
    <property type="protein sequence ID" value="KAK1444984.1"/>
    <property type="molecule type" value="Genomic_DNA"/>
</dbReference>
<comment type="similarity">
    <text evidence="1">Belongs to the citrate synthase family.</text>
</comment>
<proteinExistence type="inferred from homology"/>
<dbReference type="InterPro" id="IPR036969">
    <property type="entry name" value="Citrate_synthase_sf"/>
</dbReference>
<dbReference type="GO" id="GO:0006099">
    <property type="term" value="P:tricarboxylic acid cycle"/>
    <property type="evidence" value="ECO:0007669"/>
    <property type="project" value="TreeGrafter"/>
</dbReference>
<dbReference type="Pfam" id="PF00285">
    <property type="entry name" value="Citrate_synt"/>
    <property type="match status" value="1"/>
</dbReference>
<dbReference type="GO" id="GO:0019679">
    <property type="term" value="P:propionate metabolic process, methylcitrate cycle"/>
    <property type="evidence" value="ECO:0007669"/>
    <property type="project" value="TreeGrafter"/>
</dbReference>
<dbReference type="GO" id="GO:0005759">
    <property type="term" value="C:mitochondrial matrix"/>
    <property type="evidence" value="ECO:0007669"/>
    <property type="project" value="TreeGrafter"/>
</dbReference>
<sequence>MMPICHMRRAMSTVATSLGKSRHRRIVSVETEIYSPRMNNDIYYRGYSLRELTKKCSVMEVAHLLIKGNIPSGNELPVFGKGIHGAGAAISHLSNKLKEIIPSNAHVVDAVTAGLSMINATADTSVPVSVEGLLGECLSLISGWACASSISEVGPDNVIPEMLSRAVCQQPWEKLEEETKHLLNTIAILYMEHGLTNSSYAARLCISEGGTPYSAIITAASTHRSCMPMFSWSSFDHFIASFASEKQQIVATLKEGGLLPKPFRDFVLPDSDPRTEVLLEHCNAGIVDNIKEIEECFEGRCHLRFDVFVYSIFKSISQSQSDDTIKCLRSMLMIPRIVGWISHIAEQQKIKRHIEHLAAYVGPHPRMVEGK</sequence>
<name>A0AAD8PGL5_BABGI</name>
<organism evidence="2 3">
    <name type="scientific">Babesia gibsoni</name>
    <dbReference type="NCBI Taxonomy" id="33632"/>
    <lineage>
        <taxon>Eukaryota</taxon>
        <taxon>Sar</taxon>
        <taxon>Alveolata</taxon>
        <taxon>Apicomplexa</taxon>
        <taxon>Aconoidasida</taxon>
        <taxon>Piroplasmida</taxon>
        <taxon>Babesiidae</taxon>
        <taxon>Babesia</taxon>
    </lineage>
</organism>
<dbReference type="InterPro" id="IPR002020">
    <property type="entry name" value="Citrate_synthase"/>
</dbReference>
<comment type="caution">
    <text evidence="2">The sequence shown here is derived from an EMBL/GenBank/DDBJ whole genome shotgun (WGS) entry which is preliminary data.</text>
</comment>
<dbReference type="GO" id="GO:0050440">
    <property type="term" value="F:2-methylcitrate synthase activity"/>
    <property type="evidence" value="ECO:0007669"/>
    <property type="project" value="TreeGrafter"/>
</dbReference>
<protein>
    <submittedName>
        <fullName evidence="2">Citrate synthase like protein</fullName>
    </submittedName>
</protein>